<comment type="caution">
    <text evidence="4">The sequence shown here is derived from an EMBL/GenBank/DDBJ whole genome shotgun (WGS) entry which is preliminary data.</text>
</comment>
<protein>
    <submittedName>
        <fullName evidence="4">Uncharacterized protein</fullName>
    </submittedName>
</protein>
<dbReference type="InterPro" id="IPR037049">
    <property type="entry name" value="DUF1214_C_sf"/>
</dbReference>
<evidence type="ECO:0000313" key="5">
    <source>
        <dbReference type="Proteomes" id="UP001211907"/>
    </source>
</evidence>
<gene>
    <name evidence="4" type="ORF">HK100_004400</name>
</gene>
<evidence type="ECO:0000259" key="3">
    <source>
        <dbReference type="Pfam" id="PF06863"/>
    </source>
</evidence>
<dbReference type="SUPFAM" id="SSF160935">
    <property type="entry name" value="VPA0735-like"/>
    <property type="match status" value="1"/>
</dbReference>
<evidence type="ECO:0000259" key="2">
    <source>
        <dbReference type="Pfam" id="PF06742"/>
    </source>
</evidence>
<sequence length="493" mass="53340">MRISIAVAFLTVANQAIAQTSETIAEAALIWSIPLYEVGILAYKALATAKVGFNSLIQEDTVSSPSSQVIVAPNIDTLYSEAFLDLSNTGVEVTAPINESADRYLLLEFLDVYTNVFASASRRNYPKGSKFLVYGPHSLKVANESVYDAVFTSPTDFVWLLSRTEVKYYNNATDTAIANSIQKTVSLSTTTSATPRSPAILLPAGVLTTDSLYYWKFIGNLATLFPPPSPAVFFAFASVGLTASGFNATGLNATVIAELTVLPTYVSTLLQQVNPVTTIKDPRSDEVTNNNWYTFPAAGNYGTDYVLRAGEAIGGIAGNIPADAVYYRAEIDNDFDILIGNVSYFIDLPSTGLPNNAFWSITPYYQSNNSLIYNSAEIYAVGTHSGANLVYKSDGSGIRIVLQSTKPTQDDVNWLPTPDGTKFILYARFYQPPEQVLNNSFALPLVQKLDNSVSVSTQESSSTSTQAPYSAPTEVAYTNLYSSAEKVFGPVLI</sequence>
<name>A0AAD5XD05_9FUNG</name>
<keyword evidence="5" id="KW-1185">Reference proteome</keyword>
<keyword evidence="1" id="KW-0732">Signal</keyword>
<dbReference type="InterPro" id="IPR037050">
    <property type="entry name" value="DUF1254_sf"/>
</dbReference>
<feature type="domain" description="DUF1254" evidence="3">
    <location>
        <begin position="53"/>
        <end position="187"/>
    </location>
</feature>
<reference evidence="4" key="1">
    <citation type="submission" date="2020-05" db="EMBL/GenBank/DDBJ databases">
        <title>Phylogenomic resolution of chytrid fungi.</title>
        <authorList>
            <person name="Stajich J.E."/>
            <person name="Amses K."/>
            <person name="Simmons R."/>
            <person name="Seto K."/>
            <person name="Myers J."/>
            <person name="Bonds A."/>
            <person name="Quandt C.A."/>
            <person name="Barry K."/>
            <person name="Liu P."/>
            <person name="Grigoriev I."/>
            <person name="Longcore J.E."/>
            <person name="James T.Y."/>
        </authorList>
    </citation>
    <scope>NUCLEOTIDE SEQUENCE</scope>
    <source>
        <strain evidence="4">JEL0513</strain>
    </source>
</reference>
<feature type="non-terminal residue" evidence="4">
    <location>
        <position position="493"/>
    </location>
</feature>
<dbReference type="Pfam" id="PF06742">
    <property type="entry name" value="DUF1214"/>
    <property type="match status" value="1"/>
</dbReference>
<dbReference type="Gene3D" id="2.60.120.600">
    <property type="entry name" value="Domain of unknown function DUF1214, C-terminal domain"/>
    <property type="match status" value="1"/>
</dbReference>
<dbReference type="Gene3D" id="2.60.40.1610">
    <property type="entry name" value="Domain of unknown function DUF1254"/>
    <property type="match status" value="1"/>
</dbReference>
<accession>A0AAD5XD05</accession>
<dbReference type="InterPro" id="IPR010621">
    <property type="entry name" value="DUF1214"/>
</dbReference>
<proteinExistence type="predicted"/>
<dbReference type="Proteomes" id="UP001211907">
    <property type="component" value="Unassembled WGS sequence"/>
</dbReference>
<feature type="domain" description="DUF1214" evidence="2">
    <location>
        <begin position="324"/>
        <end position="433"/>
    </location>
</feature>
<dbReference type="InterPro" id="IPR010679">
    <property type="entry name" value="DUF1254"/>
</dbReference>
<feature type="chain" id="PRO_5042192091" evidence="1">
    <location>
        <begin position="19"/>
        <end position="493"/>
    </location>
</feature>
<dbReference type="PANTHER" id="PTHR36509">
    <property type="entry name" value="BLL3101 PROTEIN"/>
    <property type="match status" value="1"/>
</dbReference>
<dbReference type="PANTHER" id="PTHR36509:SF2">
    <property type="entry name" value="BLL3101 PROTEIN"/>
    <property type="match status" value="1"/>
</dbReference>
<evidence type="ECO:0000313" key="4">
    <source>
        <dbReference type="EMBL" id="KAJ3102234.1"/>
    </source>
</evidence>
<dbReference type="AlphaFoldDB" id="A0AAD5XD05"/>
<organism evidence="4 5">
    <name type="scientific">Physocladia obscura</name>
    <dbReference type="NCBI Taxonomy" id="109957"/>
    <lineage>
        <taxon>Eukaryota</taxon>
        <taxon>Fungi</taxon>
        <taxon>Fungi incertae sedis</taxon>
        <taxon>Chytridiomycota</taxon>
        <taxon>Chytridiomycota incertae sedis</taxon>
        <taxon>Chytridiomycetes</taxon>
        <taxon>Chytridiales</taxon>
        <taxon>Chytriomycetaceae</taxon>
        <taxon>Physocladia</taxon>
    </lineage>
</organism>
<feature type="signal peptide" evidence="1">
    <location>
        <begin position="1"/>
        <end position="18"/>
    </location>
</feature>
<dbReference type="Pfam" id="PF06863">
    <property type="entry name" value="DUF1254"/>
    <property type="match status" value="1"/>
</dbReference>
<dbReference type="EMBL" id="JADGJH010002177">
    <property type="protein sequence ID" value="KAJ3102234.1"/>
    <property type="molecule type" value="Genomic_DNA"/>
</dbReference>
<evidence type="ECO:0000256" key="1">
    <source>
        <dbReference type="SAM" id="SignalP"/>
    </source>
</evidence>